<dbReference type="PANTHER" id="PTHR35391">
    <property type="entry name" value="C2H2-TYPE DOMAIN-CONTAINING PROTEIN-RELATED"/>
    <property type="match status" value="1"/>
</dbReference>
<feature type="region of interest" description="Disordered" evidence="1">
    <location>
        <begin position="371"/>
        <end position="393"/>
    </location>
</feature>
<evidence type="ECO:0000259" key="2">
    <source>
        <dbReference type="SMART" id="SM00355"/>
    </source>
</evidence>
<dbReference type="Pfam" id="PF26082">
    <property type="entry name" value="zf-C2H2_AcuF"/>
    <property type="match status" value="1"/>
</dbReference>
<protein>
    <recommendedName>
        <fullName evidence="2">C2H2-type domain-containing protein</fullName>
    </recommendedName>
</protein>
<feature type="domain" description="C2H2-type" evidence="2">
    <location>
        <begin position="341"/>
        <end position="363"/>
    </location>
</feature>
<feature type="region of interest" description="Disordered" evidence="1">
    <location>
        <begin position="501"/>
        <end position="542"/>
    </location>
</feature>
<sequence>MATVSELLQSCLAQLTSLISSTLSEHTEEVTLQEWSDELGRLRVWAANIGAHHTRQSSLDYRLRDASHIKNQVLRLLERVRELLTDLTEVLDEEKDDESQNTVFEGLGDISEDGDSPSEIQQIHQGLVETITQLYQMSMIIRQPAQHDRLVGTDKLDAEPFQFWAKQHISNKYPDADELVVNRISSAMARQRAILKYRERHHLKTSQGINCEGDGKSTVLSETVATDIIPGQSSDIASEAGGSETSYGSVLLKGTGIEAPRIPPIPQNGAQQRPFECPYCFYIIVVRDTIAWARHIFRDLMPYVCIFPGCPTPNKLYEGRRKWYQHIRQAHPSVSVTDSVHDCSICKKTSLSTTTFQRHVGQHLEELALFSLPRTGSDEDDNAVTDEEESAGSVADVLSDATLDHIIADQRLQQRDDIDDFPPLISQLRRDIEGFPPPNDPAPPRSTESESQDGASSKDSGEAEIDSSSENKRMTREMAGLKISFSEESLVWKVDNIPDIIIGGREKPPRNRTSDVSSGLVGERENDPPSTSLGETHSNTRTSTPAIIVDFDEHKGIIIPDTQQAANRDVPAGHPKFHEVADKDKFSVSNEMASEGQVSESGKVTLWYCLIHLAQRVCTRLVKAERTGVNNQPTNSWIKPR</sequence>
<feature type="domain" description="C2H2-type" evidence="2">
    <location>
        <begin position="303"/>
        <end position="331"/>
    </location>
</feature>
<evidence type="ECO:0000256" key="1">
    <source>
        <dbReference type="SAM" id="MobiDB-lite"/>
    </source>
</evidence>
<dbReference type="Proteomes" id="UP000190744">
    <property type="component" value="Unassembled WGS sequence"/>
</dbReference>
<evidence type="ECO:0000313" key="3">
    <source>
        <dbReference type="EMBL" id="OOQ90846.1"/>
    </source>
</evidence>
<organism evidence="3 4">
    <name type="scientific">Penicillium brasilianum</name>
    <dbReference type="NCBI Taxonomy" id="104259"/>
    <lineage>
        <taxon>Eukaryota</taxon>
        <taxon>Fungi</taxon>
        <taxon>Dikarya</taxon>
        <taxon>Ascomycota</taxon>
        <taxon>Pezizomycotina</taxon>
        <taxon>Eurotiomycetes</taxon>
        <taxon>Eurotiomycetidae</taxon>
        <taxon>Eurotiales</taxon>
        <taxon>Aspergillaceae</taxon>
        <taxon>Penicillium</taxon>
    </lineage>
</organism>
<accession>A0A1S9RZL9</accession>
<proteinExistence type="predicted"/>
<comment type="caution">
    <text evidence="3">The sequence shown here is derived from an EMBL/GenBank/DDBJ whole genome shotgun (WGS) entry which is preliminary data.</text>
</comment>
<feature type="compositionally biased region" description="Basic and acidic residues" evidence="1">
    <location>
        <begin position="504"/>
        <end position="513"/>
    </location>
</feature>
<dbReference type="InterPro" id="IPR013087">
    <property type="entry name" value="Znf_C2H2_type"/>
</dbReference>
<feature type="compositionally biased region" description="Polar residues" evidence="1">
    <location>
        <begin position="528"/>
        <end position="542"/>
    </location>
</feature>
<feature type="compositionally biased region" description="Acidic residues" evidence="1">
    <location>
        <begin position="378"/>
        <end position="390"/>
    </location>
</feature>
<dbReference type="InterPro" id="IPR058925">
    <property type="entry name" value="zf-C2H2_AcuF"/>
</dbReference>
<name>A0A1S9RZL9_PENBI</name>
<dbReference type="SMART" id="SM00355">
    <property type="entry name" value="ZnF_C2H2"/>
    <property type="match status" value="2"/>
</dbReference>
<reference evidence="4" key="1">
    <citation type="submission" date="2015-09" db="EMBL/GenBank/DDBJ databases">
        <authorList>
            <person name="Fill T.P."/>
            <person name="Baretta J.F."/>
            <person name="de Almeida L.G."/>
            <person name="Rocha M."/>
            <person name="de Souza D.H."/>
            <person name="Malavazi I."/>
            <person name="Cerdeira L.T."/>
            <person name="Hong H."/>
            <person name="Samborskyy M."/>
            <person name="de Vasconcelos A.T."/>
            <person name="Leadlay P."/>
            <person name="Rodrigues-Filho E."/>
        </authorList>
    </citation>
    <scope>NUCLEOTIDE SEQUENCE [LARGE SCALE GENOMIC DNA]</scope>
    <source>
        <strain evidence="4">LaBioMMi 136</strain>
    </source>
</reference>
<feature type="region of interest" description="Disordered" evidence="1">
    <location>
        <begin position="430"/>
        <end position="473"/>
    </location>
</feature>
<dbReference type="AlphaFoldDB" id="A0A1S9RZL9"/>
<dbReference type="PANTHER" id="PTHR35391:SF7">
    <property type="entry name" value="C2H2-TYPE DOMAIN-CONTAINING PROTEIN"/>
    <property type="match status" value="1"/>
</dbReference>
<dbReference type="EMBL" id="LJBN01000035">
    <property type="protein sequence ID" value="OOQ90846.1"/>
    <property type="molecule type" value="Genomic_DNA"/>
</dbReference>
<feature type="compositionally biased region" description="Pro residues" evidence="1">
    <location>
        <begin position="435"/>
        <end position="444"/>
    </location>
</feature>
<gene>
    <name evidence="3" type="ORF">PEBR_02856</name>
</gene>
<evidence type="ECO:0000313" key="4">
    <source>
        <dbReference type="Proteomes" id="UP000190744"/>
    </source>
</evidence>